<dbReference type="PROSITE" id="PS50011">
    <property type="entry name" value="PROTEIN_KINASE_DOM"/>
    <property type="match status" value="1"/>
</dbReference>
<accession>A0A075A2L8</accession>
<gene>
    <name evidence="3" type="ORF">T265_10093</name>
</gene>
<dbReference type="Pfam" id="PF07714">
    <property type="entry name" value="PK_Tyr_Ser-Thr"/>
    <property type="match status" value="1"/>
</dbReference>
<evidence type="ECO:0000313" key="4">
    <source>
        <dbReference type="Proteomes" id="UP000054324"/>
    </source>
</evidence>
<organism evidence="3 4">
    <name type="scientific">Opisthorchis viverrini</name>
    <name type="common">Southeast Asian liver fluke</name>
    <dbReference type="NCBI Taxonomy" id="6198"/>
    <lineage>
        <taxon>Eukaryota</taxon>
        <taxon>Metazoa</taxon>
        <taxon>Spiralia</taxon>
        <taxon>Lophotrochozoa</taxon>
        <taxon>Platyhelminthes</taxon>
        <taxon>Trematoda</taxon>
        <taxon>Digenea</taxon>
        <taxon>Opisthorchiida</taxon>
        <taxon>Opisthorchiata</taxon>
        <taxon>Opisthorchiidae</taxon>
        <taxon>Opisthorchis</taxon>
    </lineage>
</organism>
<evidence type="ECO:0000256" key="1">
    <source>
        <dbReference type="SAM" id="MobiDB-lite"/>
    </source>
</evidence>
<dbReference type="SUPFAM" id="SSF56112">
    <property type="entry name" value="Protein kinase-like (PK-like)"/>
    <property type="match status" value="1"/>
</dbReference>
<protein>
    <recommendedName>
        <fullName evidence="2">Protein kinase domain-containing protein</fullName>
    </recommendedName>
</protein>
<dbReference type="Gene3D" id="1.10.510.10">
    <property type="entry name" value="Transferase(Phosphotransferase) domain 1"/>
    <property type="match status" value="1"/>
</dbReference>
<dbReference type="KEGG" id="ovi:T265_10093"/>
<evidence type="ECO:0000259" key="2">
    <source>
        <dbReference type="PROSITE" id="PS50011"/>
    </source>
</evidence>
<evidence type="ECO:0000313" key="3">
    <source>
        <dbReference type="EMBL" id="KER21624.1"/>
    </source>
</evidence>
<dbReference type="EMBL" id="KL596953">
    <property type="protein sequence ID" value="KER21624.1"/>
    <property type="molecule type" value="Genomic_DNA"/>
</dbReference>
<dbReference type="GO" id="GO:0005737">
    <property type="term" value="C:cytoplasm"/>
    <property type="evidence" value="ECO:0007669"/>
    <property type="project" value="TreeGrafter"/>
</dbReference>
<feature type="domain" description="Protein kinase" evidence="2">
    <location>
        <begin position="155"/>
        <end position="397"/>
    </location>
</feature>
<proteinExistence type="predicted"/>
<feature type="region of interest" description="Disordered" evidence="1">
    <location>
        <begin position="660"/>
        <end position="757"/>
    </location>
</feature>
<dbReference type="Gene3D" id="3.30.200.20">
    <property type="entry name" value="Phosphorylase Kinase, domain 1"/>
    <property type="match status" value="1"/>
</dbReference>
<dbReference type="GO" id="GO:0005524">
    <property type="term" value="F:ATP binding"/>
    <property type="evidence" value="ECO:0007669"/>
    <property type="project" value="InterPro"/>
</dbReference>
<dbReference type="RefSeq" id="XP_009174627.1">
    <property type="nucleotide sequence ID" value="XM_009176363.1"/>
</dbReference>
<feature type="compositionally biased region" description="Polar residues" evidence="1">
    <location>
        <begin position="674"/>
        <end position="692"/>
    </location>
</feature>
<feature type="region of interest" description="Disordered" evidence="1">
    <location>
        <begin position="1"/>
        <end position="21"/>
    </location>
</feature>
<name>A0A075A2L8_OPIVI</name>
<dbReference type="PRINTS" id="PR00109">
    <property type="entry name" value="TYRKINASE"/>
</dbReference>
<dbReference type="GO" id="GO:0004674">
    <property type="term" value="F:protein serine/threonine kinase activity"/>
    <property type="evidence" value="ECO:0007669"/>
    <property type="project" value="TreeGrafter"/>
</dbReference>
<feature type="region of interest" description="Disordered" evidence="1">
    <location>
        <begin position="1016"/>
        <end position="1051"/>
    </location>
</feature>
<dbReference type="Proteomes" id="UP000054324">
    <property type="component" value="Unassembled WGS sequence"/>
</dbReference>
<dbReference type="CTD" id="20324261"/>
<dbReference type="InterPro" id="IPR011009">
    <property type="entry name" value="Kinase-like_dom_sf"/>
</dbReference>
<feature type="compositionally biased region" description="Low complexity" evidence="1">
    <location>
        <begin position="711"/>
        <end position="733"/>
    </location>
</feature>
<dbReference type="SMART" id="SM00220">
    <property type="entry name" value="S_TKc"/>
    <property type="match status" value="1"/>
</dbReference>
<reference evidence="3 4" key="1">
    <citation type="submission" date="2013-11" db="EMBL/GenBank/DDBJ databases">
        <title>Opisthorchis viverrini - life in the bile duct.</title>
        <authorList>
            <person name="Young N.D."/>
            <person name="Nagarajan N."/>
            <person name="Lin S.J."/>
            <person name="Korhonen P.K."/>
            <person name="Jex A.R."/>
            <person name="Hall R.S."/>
            <person name="Safavi-Hemami H."/>
            <person name="Kaewkong W."/>
            <person name="Bertrand D."/>
            <person name="Gao S."/>
            <person name="Seet Q."/>
            <person name="Wongkham S."/>
            <person name="Teh B.T."/>
            <person name="Wongkham C."/>
            <person name="Intapan P.M."/>
            <person name="Maleewong W."/>
            <person name="Yang X."/>
            <person name="Hu M."/>
            <person name="Wang Z."/>
            <person name="Hofmann A."/>
            <person name="Sternberg P.W."/>
            <person name="Tan P."/>
            <person name="Wang J."/>
            <person name="Gasser R.B."/>
        </authorList>
    </citation>
    <scope>NUCLEOTIDE SEQUENCE [LARGE SCALE GENOMIC DNA]</scope>
</reference>
<feature type="compositionally biased region" description="Basic and acidic residues" evidence="1">
    <location>
        <begin position="1"/>
        <end position="11"/>
    </location>
</feature>
<dbReference type="InterPro" id="IPR000719">
    <property type="entry name" value="Prot_kinase_dom"/>
</dbReference>
<dbReference type="InterPro" id="IPR001245">
    <property type="entry name" value="Ser-Thr/Tyr_kinase_cat_dom"/>
</dbReference>
<dbReference type="PANTHER" id="PTHR44329">
    <property type="entry name" value="SERINE/THREONINE-PROTEIN KINASE TNNI3K-RELATED"/>
    <property type="match status" value="1"/>
</dbReference>
<dbReference type="InterPro" id="IPR051681">
    <property type="entry name" value="Ser/Thr_Kinases-Pseudokinases"/>
</dbReference>
<keyword evidence="4" id="KW-1185">Reference proteome</keyword>
<sequence>MPADLVERHGEGSLPVPQLCTSGDISPSKRVEAIPASMLQQALPGNSSVMAKVMLVQSQCAVMNSGVLHDPSHTCDEGDDAAKKVCDSGDSAQNSAKWSFFTRIMGCLRSFGSVSRVRNPMLLTESGKFLIAFNLTHTPSSNVSEPPWEVSFDTITDLEWIGSGAQGVVLRGRLRGETIAVKKVNEQRDTDIRHLRQLRHPNVIRFKGICLEPRCFCILMEYCPNGQLYELLHSNAFETSPPLVQDWAKQIATGMQYLHTNKIVHRDLKSPNILVGQDYVLKISDFGASREWTEHSVKMSFAGTVAWMAPEVIRNEPCSLKVDVWSYGVILWELLTGEIPYNGVDSSAIIWGVGSGKLRLLVPASCPTELRILINMCWNNKPRSRPSFRQILSHLEFACNDLLQYSRAEFLAAQQLWKEEIALQLEDIRIEGNNNHTKPEVLLLRRRREELRHAQDLRRHYDDKLERVNDLCTELQMLMREVEEQRCLAIKEREHYEELCRKMNMQLELQFAQLSLPPVQSDFQYLTSVRLEHHKQAVPSVPRCLNSSGSLSLNALDQLDSVSNMTPATPSVPMSQFSLSMNASDFKTRCPVCGAIRNPWGARPVMPNFKSGWKAISALARGIFTTKRGVRSNHPLKTYPSRETLNLQIPSQNYCDFVSTSNKGGRNREEPSDAFSTFNTNDRSTVKNSQASFPRGQLNKMDGSPVDRRYTYSPRSSHTTSSSGISSGIILSPNRNLPFKTKSSESPSLQKRPTETGVRKPILQPIPQSVDSNPAFTENHRTIEPAQQTGVPPVLSNDCCLPSYQQLSGCAAATRHIVSPNSSSPSILHKRKRQSQDSLLDSVRSLARSSISNSPGSFHAVYHRTRALSEGGSALNTSDTDDATCTQLSQSVNSELSRLTVVPHCPALNQGPQSDTLNPIVLDSPSVSVYPATATVTAQPVESCSFDVDQPCPRSPANETPSLSSSTVCPRTFPLLGQVSPLWPRERSSRKPHVYATSPSVSEVVSAASPPRPVISFSGPIPTGRPDRLSLQPVGVSNSNHDPRPSEEASLSKVVMRAQPGRRRHIQEKNPLVEELLSSESDATNSSPGCRACVAYNGRRHSLPYSVGASSTPSSASADTHTHLSTENLARELQAHMIDSLSDKEHHVRCVRNRFWRQKGYTGQMIAWESDGKPSPIIVLSADLQQTAFNPGNSSLQATPGALVNPRRRSFEPTALRSARLYATQSLLLPNSISTTTGLISSISEADTDLSEFLDDVPQDLSTVPLSVNSGWNGDNEPQSCSGVELVCHRSSPNSPKAVCDLNENGETSALGDVPTSMALPLTTNATEFGDSNSHRKVSQSASCRRCTT</sequence>
<dbReference type="OrthoDB" id="339325at2759"/>
<dbReference type="STRING" id="6198.A0A075A2L8"/>
<dbReference type="InterPro" id="IPR008271">
    <property type="entry name" value="Ser/Thr_kinase_AS"/>
</dbReference>
<dbReference type="PANTHER" id="PTHR44329:SF304">
    <property type="entry name" value="MITOGEN-ACTIVATED PROTEIN KINASE KINASE KINASE 13-LIKE ISOFORM X1"/>
    <property type="match status" value="1"/>
</dbReference>
<dbReference type="GeneID" id="20324261"/>
<dbReference type="PROSITE" id="PS00108">
    <property type="entry name" value="PROTEIN_KINASE_ST"/>
    <property type="match status" value="1"/>
</dbReference>